<comment type="caution">
    <text evidence="9">The sequence shown here is derived from an EMBL/GenBank/DDBJ whole genome shotgun (WGS) entry which is preliminary data.</text>
</comment>
<dbReference type="Pfam" id="PF05280">
    <property type="entry name" value="FlhC"/>
    <property type="match status" value="1"/>
</dbReference>
<evidence type="ECO:0008006" key="11">
    <source>
        <dbReference type="Google" id="ProtNLM"/>
    </source>
</evidence>
<dbReference type="EMBL" id="LSLI01000255">
    <property type="protein sequence ID" value="KXS30446.1"/>
    <property type="molecule type" value="Genomic_DNA"/>
</dbReference>
<dbReference type="GO" id="GO:0045893">
    <property type="term" value="P:positive regulation of DNA-templated transcription"/>
    <property type="evidence" value="ECO:0007669"/>
    <property type="project" value="InterPro"/>
</dbReference>
<sequence length="152" mass="16796">KNGMRIALAHSITGMSWRSLRDLWDDAHGTDMPPPGRMPCSTVAYIRAGQSQVALSTLVTVYLSLEKEYQTPTDAFISAWESTRLFTDKNAPLDINAAWYAVRDTKAGRVAWCKCKDCKAGYFFDAKETRKKSKCPFCGSMGNALNGVTLCA</sequence>
<keyword evidence="1" id="KW-0963">Cytoplasm</keyword>
<organism evidence="9 10">
    <name type="scientific">Candidatus Gallionella acididurans</name>
    <dbReference type="NCBI Taxonomy" id="1796491"/>
    <lineage>
        <taxon>Bacteria</taxon>
        <taxon>Pseudomonadati</taxon>
        <taxon>Pseudomonadota</taxon>
        <taxon>Betaproteobacteria</taxon>
        <taxon>Nitrosomonadales</taxon>
        <taxon>Gallionellaceae</taxon>
        <taxon>Gallionella</taxon>
    </lineage>
</organism>
<proteinExistence type="predicted"/>
<evidence type="ECO:0000256" key="4">
    <source>
        <dbReference type="ARBA" id="ARBA00022833"/>
    </source>
</evidence>
<evidence type="ECO:0000256" key="5">
    <source>
        <dbReference type="ARBA" id="ARBA00023015"/>
    </source>
</evidence>
<dbReference type="GO" id="GO:0044781">
    <property type="term" value="P:bacterial-type flagellum organization"/>
    <property type="evidence" value="ECO:0007669"/>
    <property type="project" value="UniProtKB-KW"/>
</dbReference>
<dbReference type="GO" id="GO:1902208">
    <property type="term" value="P:regulation of bacterial-type flagellum assembly"/>
    <property type="evidence" value="ECO:0007669"/>
    <property type="project" value="InterPro"/>
</dbReference>
<keyword evidence="4" id="KW-0862">Zinc</keyword>
<dbReference type="AlphaFoldDB" id="A0A139BN70"/>
<evidence type="ECO:0000256" key="2">
    <source>
        <dbReference type="ARBA" id="ARBA00022723"/>
    </source>
</evidence>
<accession>A0A139BN70</accession>
<name>A0A139BN70_9PROT</name>
<dbReference type="SUPFAM" id="SSF160930">
    <property type="entry name" value="FlhC-like"/>
    <property type="match status" value="1"/>
</dbReference>
<keyword evidence="5" id="KW-0805">Transcription regulation</keyword>
<keyword evidence="6" id="KW-0238">DNA-binding</keyword>
<keyword evidence="2" id="KW-0479">Metal-binding</keyword>
<evidence type="ECO:0000256" key="3">
    <source>
        <dbReference type="ARBA" id="ARBA00022795"/>
    </source>
</evidence>
<keyword evidence="8" id="KW-0804">Transcription</keyword>
<keyword evidence="7" id="KW-0010">Activator</keyword>
<reference evidence="9 10" key="1">
    <citation type="submission" date="2016-02" db="EMBL/GenBank/DDBJ databases">
        <authorList>
            <person name="Wen L."/>
            <person name="He K."/>
            <person name="Yang H."/>
        </authorList>
    </citation>
    <scope>NUCLEOTIDE SEQUENCE [LARGE SCALE GENOMIC DNA]</scope>
    <source>
        <strain evidence="9">ShG14-8</strain>
    </source>
</reference>
<evidence type="ECO:0000256" key="7">
    <source>
        <dbReference type="ARBA" id="ARBA00023159"/>
    </source>
</evidence>
<reference evidence="9 10" key="2">
    <citation type="submission" date="2016-03" db="EMBL/GenBank/DDBJ databases">
        <title>New uncultured bacterium of the family Gallionellaceae from acid mine drainage: description and reconstruction of genome based on metagenomic analysis of microbial community.</title>
        <authorList>
            <person name="Kadnikov V."/>
            <person name="Ivasenko D."/>
            <person name="Beletsky A."/>
            <person name="Mardanov A."/>
            <person name="Danilova E."/>
            <person name="Pimenov N."/>
            <person name="Karnachuk O."/>
            <person name="Ravin N."/>
        </authorList>
    </citation>
    <scope>NUCLEOTIDE SEQUENCE [LARGE SCALE GENOMIC DNA]</scope>
    <source>
        <strain evidence="9">ShG14-8</strain>
    </source>
</reference>
<evidence type="ECO:0000313" key="9">
    <source>
        <dbReference type="EMBL" id="KXS30446.1"/>
    </source>
</evidence>
<dbReference type="GO" id="GO:0003677">
    <property type="term" value="F:DNA binding"/>
    <property type="evidence" value="ECO:0007669"/>
    <property type="project" value="UniProtKB-KW"/>
</dbReference>
<protein>
    <recommendedName>
        <fullName evidence="11">Transcriptional activator FlhC</fullName>
    </recommendedName>
</protein>
<feature type="non-terminal residue" evidence="9">
    <location>
        <position position="1"/>
    </location>
</feature>
<dbReference type="GO" id="GO:0046872">
    <property type="term" value="F:metal ion binding"/>
    <property type="evidence" value="ECO:0007669"/>
    <property type="project" value="UniProtKB-KW"/>
</dbReference>
<keyword evidence="3" id="KW-1005">Bacterial flagellum biogenesis</keyword>
<dbReference type="Proteomes" id="UP000070578">
    <property type="component" value="Unassembled WGS sequence"/>
</dbReference>
<dbReference type="InterPro" id="IPR007944">
    <property type="entry name" value="FlhC"/>
</dbReference>
<gene>
    <name evidence="9" type="ORF">AWT59_3428</name>
</gene>
<evidence type="ECO:0000256" key="6">
    <source>
        <dbReference type="ARBA" id="ARBA00023125"/>
    </source>
</evidence>
<evidence type="ECO:0000313" key="10">
    <source>
        <dbReference type="Proteomes" id="UP000070578"/>
    </source>
</evidence>
<evidence type="ECO:0000256" key="1">
    <source>
        <dbReference type="ARBA" id="ARBA00022490"/>
    </source>
</evidence>
<evidence type="ECO:0000256" key="8">
    <source>
        <dbReference type="ARBA" id="ARBA00023163"/>
    </source>
</evidence>